<sequence>MNGRAFLLTLALLLFTSQAASAFCFYAAGAKYQVDALLVKAIAEGESSLNPGAININRDKETKREVSRDFGLMQVNSAHVPKLIAMAVISDKSELLTKPCLNVQIGTWILATHFQVCGISWNCLGSYNAGFRKDRHETRESYANRIYKIYKRLLKEERGIVLP</sequence>
<dbReference type="SUPFAM" id="SSF53955">
    <property type="entry name" value="Lysozyme-like"/>
    <property type="match status" value="1"/>
</dbReference>
<dbReference type="Pfam" id="PF01464">
    <property type="entry name" value="SLT"/>
    <property type="match status" value="1"/>
</dbReference>
<name>A0AAE9NRJ5_9GAMM</name>
<organism evidence="3 4">
    <name type="scientific">Pectobacterium polonicum</name>
    <dbReference type="NCBI Taxonomy" id="2485124"/>
    <lineage>
        <taxon>Bacteria</taxon>
        <taxon>Pseudomonadati</taxon>
        <taxon>Pseudomonadota</taxon>
        <taxon>Gammaproteobacteria</taxon>
        <taxon>Enterobacterales</taxon>
        <taxon>Pectobacteriaceae</taxon>
        <taxon>Pectobacterium</taxon>
    </lineage>
</organism>
<dbReference type="CDD" id="cd13400">
    <property type="entry name" value="LT_IagB-like"/>
    <property type="match status" value="1"/>
</dbReference>
<dbReference type="InterPro" id="IPR023346">
    <property type="entry name" value="Lysozyme-like_dom_sf"/>
</dbReference>
<evidence type="ECO:0000259" key="2">
    <source>
        <dbReference type="Pfam" id="PF01464"/>
    </source>
</evidence>
<dbReference type="Proteomes" id="UP001059272">
    <property type="component" value="Chromosome"/>
</dbReference>
<reference evidence="3" key="1">
    <citation type="submission" date="2021-12" db="EMBL/GenBank/DDBJ databases">
        <title>Genome sequence of novel Pectobacterium sp. causing blackleg.</title>
        <authorList>
            <person name="Wang J."/>
        </authorList>
    </citation>
    <scope>NUCLEOTIDE SEQUENCE</scope>
    <source>
        <strain evidence="3">BY21311</strain>
    </source>
</reference>
<proteinExistence type="predicted"/>
<dbReference type="Gene3D" id="1.10.530.10">
    <property type="match status" value="1"/>
</dbReference>
<feature type="domain" description="Transglycosylase SLT" evidence="2">
    <location>
        <begin position="24"/>
        <end position="148"/>
    </location>
</feature>
<feature type="chain" id="PRO_5042132558" evidence="1">
    <location>
        <begin position="23"/>
        <end position="163"/>
    </location>
</feature>
<evidence type="ECO:0000313" key="4">
    <source>
        <dbReference type="Proteomes" id="UP001059272"/>
    </source>
</evidence>
<evidence type="ECO:0000313" key="3">
    <source>
        <dbReference type="EMBL" id="UVO09274.1"/>
    </source>
</evidence>
<evidence type="ECO:0000256" key="1">
    <source>
        <dbReference type="SAM" id="SignalP"/>
    </source>
</evidence>
<feature type="signal peptide" evidence="1">
    <location>
        <begin position="1"/>
        <end position="22"/>
    </location>
</feature>
<dbReference type="AlphaFoldDB" id="A0AAE9NRJ5"/>
<gene>
    <name evidence="3" type="ORF">LW347_04670</name>
</gene>
<dbReference type="InterPro" id="IPR008258">
    <property type="entry name" value="Transglycosylase_SLT_dom_1"/>
</dbReference>
<keyword evidence="1" id="KW-0732">Signal</keyword>
<protein>
    <submittedName>
        <fullName evidence="3">Lytic transglycosylase domain-containing protein</fullName>
    </submittedName>
</protein>
<dbReference type="KEGG" id="ppoo:LW347_04670"/>
<dbReference type="EMBL" id="CP090065">
    <property type="protein sequence ID" value="UVO09274.1"/>
    <property type="molecule type" value="Genomic_DNA"/>
</dbReference>
<accession>A0AAE9NRJ5</accession>
<dbReference type="RefSeq" id="WP_258884358.1">
    <property type="nucleotide sequence ID" value="NZ_CP090065.1"/>
</dbReference>